<evidence type="ECO:0000313" key="1">
    <source>
        <dbReference type="EMBL" id="CAG8811825.1"/>
    </source>
</evidence>
<sequence>VGDQITITPYEVENENGLTENQKKELDLETKRKGACDTCQKKLGRDNGGSDNFYIIKRYLGKMKNSVKWACRDCYPTKEAEYLQNYAGIYERFKDENGEIDYRLTKAE</sequence>
<accession>A0ACA9RVT4</accession>
<reference evidence="1" key="1">
    <citation type="submission" date="2021-06" db="EMBL/GenBank/DDBJ databases">
        <authorList>
            <person name="Kallberg Y."/>
            <person name="Tangrot J."/>
            <person name="Rosling A."/>
        </authorList>
    </citation>
    <scope>NUCLEOTIDE SEQUENCE</scope>
    <source>
        <strain evidence="1">MA461A</strain>
    </source>
</reference>
<feature type="non-terminal residue" evidence="1">
    <location>
        <position position="1"/>
    </location>
</feature>
<keyword evidence="2" id="KW-1185">Reference proteome</keyword>
<organism evidence="1 2">
    <name type="scientific">Racocetra persica</name>
    <dbReference type="NCBI Taxonomy" id="160502"/>
    <lineage>
        <taxon>Eukaryota</taxon>
        <taxon>Fungi</taxon>
        <taxon>Fungi incertae sedis</taxon>
        <taxon>Mucoromycota</taxon>
        <taxon>Glomeromycotina</taxon>
        <taxon>Glomeromycetes</taxon>
        <taxon>Diversisporales</taxon>
        <taxon>Gigasporaceae</taxon>
        <taxon>Racocetra</taxon>
    </lineage>
</organism>
<comment type="caution">
    <text evidence="1">The sequence shown here is derived from an EMBL/GenBank/DDBJ whole genome shotgun (WGS) entry which is preliminary data.</text>
</comment>
<dbReference type="Proteomes" id="UP000789920">
    <property type="component" value="Unassembled WGS sequence"/>
</dbReference>
<dbReference type="EMBL" id="CAJVQC010072866">
    <property type="protein sequence ID" value="CAG8811825.1"/>
    <property type="molecule type" value="Genomic_DNA"/>
</dbReference>
<protein>
    <submittedName>
        <fullName evidence="1">18570_t:CDS:1</fullName>
    </submittedName>
</protein>
<evidence type="ECO:0000313" key="2">
    <source>
        <dbReference type="Proteomes" id="UP000789920"/>
    </source>
</evidence>
<name>A0ACA9RVT4_9GLOM</name>
<gene>
    <name evidence="1" type="ORF">RPERSI_LOCUS23397</name>
</gene>
<proteinExistence type="predicted"/>